<feature type="region of interest" description="Disordered" evidence="1">
    <location>
        <begin position="1"/>
        <end position="29"/>
    </location>
</feature>
<feature type="non-terminal residue" evidence="3">
    <location>
        <position position="1"/>
    </location>
</feature>
<reference evidence="4" key="1">
    <citation type="journal article" date="2016" name="Proc. Natl. Acad. Sci. U.S.A.">
        <title>Comparative genomics of biotechnologically important yeasts.</title>
        <authorList>
            <person name="Riley R."/>
            <person name="Haridas S."/>
            <person name="Wolfe K.H."/>
            <person name="Lopes M.R."/>
            <person name="Hittinger C.T."/>
            <person name="Goeker M."/>
            <person name="Salamov A.A."/>
            <person name="Wisecaver J.H."/>
            <person name="Long T.M."/>
            <person name="Calvey C.H."/>
            <person name="Aerts A.L."/>
            <person name="Barry K.W."/>
            <person name="Choi C."/>
            <person name="Clum A."/>
            <person name="Coughlan A.Y."/>
            <person name="Deshpande S."/>
            <person name="Douglass A.P."/>
            <person name="Hanson S.J."/>
            <person name="Klenk H.-P."/>
            <person name="LaButti K.M."/>
            <person name="Lapidus A."/>
            <person name="Lindquist E.A."/>
            <person name="Lipzen A.M."/>
            <person name="Meier-Kolthoff J.P."/>
            <person name="Ohm R.A."/>
            <person name="Otillar R.P."/>
            <person name="Pangilinan J.L."/>
            <person name="Peng Y."/>
            <person name="Rokas A."/>
            <person name="Rosa C.A."/>
            <person name="Scheuner C."/>
            <person name="Sibirny A.A."/>
            <person name="Slot J.C."/>
            <person name="Stielow J.B."/>
            <person name="Sun H."/>
            <person name="Kurtzman C.P."/>
            <person name="Blackwell M."/>
            <person name="Grigoriev I.V."/>
            <person name="Jeffries T.W."/>
        </authorList>
    </citation>
    <scope>NUCLEOTIDE SEQUENCE [LARGE SCALE GENOMIC DNA]</scope>
    <source>
        <strain evidence="4">NRRL Y-1626</strain>
    </source>
</reference>
<accession>A0A1B7TGX6</accession>
<comment type="caution">
    <text evidence="3">The sequence shown here is derived from an EMBL/GenBank/DDBJ whole genome shotgun (WGS) entry which is preliminary data.</text>
</comment>
<dbReference type="OrthoDB" id="10250504at2759"/>
<evidence type="ECO:0000256" key="1">
    <source>
        <dbReference type="SAM" id="MobiDB-lite"/>
    </source>
</evidence>
<keyword evidence="4" id="KW-1185">Reference proteome</keyword>
<dbReference type="Gene3D" id="2.40.50.140">
    <property type="entry name" value="Nucleic acid-binding proteins"/>
    <property type="match status" value="1"/>
</dbReference>
<protein>
    <recommendedName>
        <fullName evidence="2">RPA43 OB domain-containing protein</fullName>
    </recommendedName>
</protein>
<organism evidence="3 4">
    <name type="scientific">Hanseniaspora valbyensis NRRL Y-1626</name>
    <dbReference type="NCBI Taxonomy" id="766949"/>
    <lineage>
        <taxon>Eukaryota</taxon>
        <taxon>Fungi</taxon>
        <taxon>Dikarya</taxon>
        <taxon>Ascomycota</taxon>
        <taxon>Saccharomycotina</taxon>
        <taxon>Saccharomycetes</taxon>
        <taxon>Saccharomycodales</taxon>
        <taxon>Saccharomycodaceae</taxon>
        <taxon>Hanseniaspora</taxon>
    </lineage>
</organism>
<gene>
    <name evidence="3" type="ORF">HANVADRAFT_1078</name>
</gene>
<dbReference type="Gene3D" id="6.10.140.1770">
    <property type="match status" value="1"/>
</dbReference>
<dbReference type="AlphaFoldDB" id="A0A1B7TGX6"/>
<dbReference type="InterPro" id="IPR012340">
    <property type="entry name" value="NA-bd_OB-fold"/>
</dbReference>
<dbReference type="Proteomes" id="UP000092321">
    <property type="component" value="Unassembled WGS sequence"/>
</dbReference>
<evidence type="ECO:0000259" key="2">
    <source>
        <dbReference type="Pfam" id="PF17875"/>
    </source>
</evidence>
<sequence>IPNNWEYKYEEDDSEEGDGEDNGDDDINKNLGYWVDGNGERINGKKIDIKVKQVKTNGKMVSIEGSLILTEELEDKNRVENLAVVSNKKIVFDEEISKDNESAHKDLKLSKMENNEGEEIVYASDSEDETD</sequence>
<name>A0A1B7TGX6_9ASCO</name>
<dbReference type="Pfam" id="PF17875">
    <property type="entry name" value="RPA43_OB"/>
    <property type="match status" value="1"/>
</dbReference>
<evidence type="ECO:0000313" key="4">
    <source>
        <dbReference type="Proteomes" id="UP000092321"/>
    </source>
</evidence>
<dbReference type="InterPro" id="IPR041178">
    <property type="entry name" value="RPA43_OB"/>
</dbReference>
<evidence type="ECO:0000313" key="3">
    <source>
        <dbReference type="EMBL" id="OBA27992.1"/>
    </source>
</evidence>
<feature type="compositionally biased region" description="Acidic residues" evidence="1">
    <location>
        <begin position="9"/>
        <end position="25"/>
    </location>
</feature>
<proteinExistence type="predicted"/>
<feature type="domain" description="RPA43 OB" evidence="2">
    <location>
        <begin position="1"/>
        <end position="68"/>
    </location>
</feature>
<dbReference type="EMBL" id="LXPE01000005">
    <property type="protein sequence ID" value="OBA27992.1"/>
    <property type="molecule type" value="Genomic_DNA"/>
</dbReference>